<dbReference type="SMART" id="SM00052">
    <property type="entry name" value="EAL"/>
    <property type="match status" value="1"/>
</dbReference>
<dbReference type="AlphaFoldDB" id="A0A6J4NXN5"/>
<feature type="domain" description="HAMP" evidence="6">
    <location>
        <begin position="71"/>
        <end position="130"/>
    </location>
</feature>
<evidence type="ECO:0000259" key="5">
    <source>
        <dbReference type="PROSITE" id="PS50883"/>
    </source>
</evidence>
<feature type="domain" description="GGDEF" evidence="7">
    <location>
        <begin position="281"/>
        <end position="413"/>
    </location>
</feature>
<dbReference type="PROSITE" id="PS50112">
    <property type="entry name" value="PAS"/>
    <property type="match status" value="1"/>
</dbReference>
<dbReference type="PROSITE" id="PS50887">
    <property type="entry name" value="GGDEF"/>
    <property type="match status" value="1"/>
</dbReference>
<name>A0A6J4NXN5_9ACTN</name>
<dbReference type="InterPro" id="IPR043128">
    <property type="entry name" value="Rev_trsase/Diguanyl_cyclase"/>
</dbReference>
<feature type="transmembrane region" description="Helical" evidence="3">
    <location>
        <begin position="41"/>
        <end position="61"/>
    </location>
</feature>
<dbReference type="InterPro" id="IPR000014">
    <property type="entry name" value="PAS"/>
</dbReference>
<dbReference type="SMART" id="SM00091">
    <property type="entry name" value="PAS"/>
    <property type="match status" value="1"/>
</dbReference>
<keyword evidence="2 3" id="KW-1133">Transmembrane helix</keyword>
<evidence type="ECO:0000259" key="7">
    <source>
        <dbReference type="PROSITE" id="PS50887"/>
    </source>
</evidence>
<dbReference type="CDD" id="cd00130">
    <property type="entry name" value="PAS"/>
    <property type="match status" value="1"/>
</dbReference>
<evidence type="ECO:0000256" key="1">
    <source>
        <dbReference type="ARBA" id="ARBA00022692"/>
    </source>
</evidence>
<dbReference type="SUPFAM" id="SSF55073">
    <property type="entry name" value="Nucleotide cyclase"/>
    <property type="match status" value="1"/>
</dbReference>
<evidence type="ECO:0000256" key="2">
    <source>
        <dbReference type="ARBA" id="ARBA00022989"/>
    </source>
</evidence>
<dbReference type="InterPro" id="IPR013656">
    <property type="entry name" value="PAS_4"/>
</dbReference>
<evidence type="ECO:0000259" key="4">
    <source>
        <dbReference type="PROSITE" id="PS50112"/>
    </source>
</evidence>
<dbReference type="InterPro" id="IPR000160">
    <property type="entry name" value="GGDEF_dom"/>
</dbReference>
<evidence type="ECO:0000259" key="6">
    <source>
        <dbReference type="PROSITE" id="PS50885"/>
    </source>
</evidence>
<dbReference type="Gene3D" id="3.30.450.20">
    <property type="entry name" value="PAS domain"/>
    <property type="match status" value="1"/>
</dbReference>
<reference evidence="8" key="1">
    <citation type="submission" date="2020-02" db="EMBL/GenBank/DDBJ databases">
        <authorList>
            <person name="Meier V. D."/>
        </authorList>
    </citation>
    <scope>NUCLEOTIDE SEQUENCE</scope>
    <source>
        <strain evidence="8">AVDCRST_MAG35</strain>
    </source>
</reference>
<accession>A0A6J4NXN5</accession>
<dbReference type="NCBIfam" id="TIGR00229">
    <property type="entry name" value="sensory_box"/>
    <property type="match status" value="1"/>
</dbReference>
<dbReference type="CDD" id="cd01949">
    <property type="entry name" value="GGDEF"/>
    <property type="match status" value="1"/>
</dbReference>
<dbReference type="Pfam" id="PF08448">
    <property type="entry name" value="PAS_4"/>
    <property type="match status" value="1"/>
</dbReference>
<feature type="domain" description="PAS" evidence="4">
    <location>
        <begin position="127"/>
        <end position="197"/>
    </location>
</feature>
<dbReference type="CDD" id="cd01948">
    <property type="entry name" value="EAL"/>
    <property type="match status" value="1"/>
</dbReference>
<dbReference type="SUPFAM" id="SSF55785">
    <property type="entry name" value="PYP-like sensor domain (PAS domain)"/>
    <property type="match status" value="1"/>
</dbReference>
<dbReference type="GO" id="GO:0007165">
    <property type="term" value="P:signal transduction"/>
    <property type="evidence" value="ECO:0007669"/>
    <property type="project" value="InterPro"/>
</dbReference>
<dbReference type="GO" id="GO:0016020">
    <property type="term" value="C:membrane"/>
    <property type="evidence" value="ECO:0007669"/>
    <property type="project" value="InterPro"/>
</dbReference>
<protein>
    <submittedName>
        <fullName evidence="8">Diguanylate cyclase/phosphodiesterase (GGDEF &amp; EAL domains) with PAS/PAC sensor(S)</fullName>
    </submittedName>
</protein>
<evidence type="ECO:0000256" key="3">
    <source>
        <dbReference type="SAM" id="Phobius"/>
    </source>
</evidence>
<dbReference type="InterPro" id="IPR035965">
    <property type="entry name" value="PAS-like_dom_sf"/>
</dbReference>
<dbReference type="FunFam" id="3.20.20.450:FF:000001">
    <property type="entry name" value="Cyclic di-GMP phosphodiesterase yahA"/>
    <property type="match status" value="1"/>
</dbReference>
<dbReference type="PROSITE" id="PS50883">
    <property type="entry name" value="EAL"/>
    <property type="match status" value="1"/>
</dbReference>
<dbReference type="PANTHER" id="PTHR44757:SF2">
    <property type="entry name" value="BIOFILM ARCHITECTURE MAINTENANCE PROTEIN MBAA"/>
    <property type="match status" value="1"/>
</dbReference>
<dbReference type="InterPro" id="IPR001633">
    <property type="entry name" value="EAL_dom"/>
</dbReference>
<dbReference type="SUPFAM" id="SSF141868">
    <property type="entry name" value="EAL domain-like"/>
    <property type="match status" value="1"/>
</dbReference>
<dbReference type="Gene3D" id="3.20.20.450">
    <property type="entry name" value="EAL domain"/>
    <property type="match status" value="1"/>
</dbReference>
<dbReference type="InterPro" id="IPR052155">
    <property type="entry name" value="Biofilm_reg_signaling"/>
</dbReference>
<organism evidence="8">
    <name type="scientific">uncultured Quadrisphaera sp</name>
    <dbReference type="NCBI Taxonomy" id="904978"/>
    <lineage>
        <taxon>Bacteria</taxon>
        <taxon>Bacillati</taxon>
        <taxon>Actinomycetota</taxon>
        <taxon>Actinomycetes</taxon>
        <taxon>Kineosporiales</taxon>
        <taxon>Kineosporiaceae</taxon>
        <taxon>Quadrisphaera</taxon>
        <taxon>environmental samples</taxon>
    </lineage>
</organism>
<gene>
    <name evidence="8" type="ORF">AVDCRST_MAG35-827</name>
</gene>
<dbReference type="EMBL" id="CADCUY010000172">
    <property type="protein sequence ID" value="CAA9399645.1"/>
    <property type="molecule type" value="Genomic_DNA"/>
</dbReference>
<dbReference type="InterPro" id="IPR035919">
    <property type="entry name" value="EAL_sf"/>
</dbReference>
<dbReference type="PROSITE" id="PS50885">
    <property type="entry name" value="HAMP"/>
    <property type="match status" value="1"/>
</dbReference>
<sequence>MRAGAFTRLAWGTAVLGLLVGAAFPYFTDLLGVPPAYSRTSAFRGACVAAGLVLGAANWLLARQVIGRRVRALAQRLNDVAATAESATGAGQAPAASVRDLRLPITSADDLGATARAFNALLDALEGERRFRSVVRAASDAIAFVDDQGRVSFVSESVSEVLGWPPEAAVGALVADLVHRDDRAVVDGLLRGLAAGGRSSTTVRVRHADGGWRDLEVTTSDQRADPAIGALLLSGRDVTEQLQLQRRLAHRAHHDDLTGLPNRAALLAAGAAALSGLRPGESLAVVLMDLDRFKEVNDTLGHAYGDRLLAQVGPRLAPLVREVDVLARLGGDEFAVLLPGVSPAGARAAAERLRRALVEPFVLDDLALDVEASCGVAVSVGPGPHDIHALLRQADIAMYAAKELQRGVQLYDPAKDTHDRSRLVLLSEFRRAIAEGQLVVHYQPKVALPGGDVVGVEALVRWQHPTRGLLAPGHFLAVVEQTSLIEPLTAAVLDQALAQVRAWADAGLELPVAVNVSARSLHHADLPDRVLDRLRAHGVPAAMLRLEITESALMAEPQRAREVLARLHAAGVRLSIDDFGTGYTSMGHLQRLPVDELKVDRSFVTDMTTSPEDAVLVRSVVDLGHHLGLTVVAEGVEEASTVEALTALGCDVAQGYLFARPQPAAEITARYAPGQQPTIAP</sequence>
<proteinExistence type="predicted"/>
<dbReference type="InterPro" id="IPR003660">
    <property type="entry name" value="HAMP_dom"/>
</dbReference>
<dbReference type="Pfam" id="PF00563">
    <property type="entry name" value="EAL"/>
    <property type="match status" value="1"/>
</dbReference>
<evidence type="ECO:0000313" key="8">
    <source>
        <dbReference type="EMBL" id="CAA9399645.1"/>
    </source>
</evidence>
<dbReference type="Pfam" id="PF00990">
    <property type="entry name" value="GGDEF"/>
    <property type="match status" value="1"/>
</dbReference>
<dbReference type="SMART" id="SM00267">
    <property type="entry name" value="GGDEF"/>
    <property type="match status" value="1"/>
</dbReference>
<dbReference type="Gene3D" id="3.30.70.270">
    <property type="match status" value="1"/>
</dbReference>
<keyword evidence="3" id="KW-0472">Membrane</keyword>
<feature type="domain" description="EAL" evidence="5">
    <location>
        <begin position="422"/>
        <end position="675"/>
    </location>
</feature>
<dbReference type="InterPro" id="IPR029787">
    <property type="entry name" value="Nucleotide_cyclase"/>
</dbReference>
<dbReference type="NCBIfam" id="TIGR00254">
    <property type="entry name" value="GGDEF"/>
    <property type="match status" value="1"/>
</dbReference>
<keyword evidence="1 3" id="KW-0812">Transmembrane</keyword>
<dbReference type="PANTHER" id="PTHR44757">
    <property type="entry name" value="DIGUANYLATE CYCLASE DGCP"/>
    <property type="match status" value="1"/>
</dbReference>